<gene>
    <name evidence="2" type="ORF">HO173_002338</name>
</gene>
<accession>A0A8H6G3C7</accession>
<evidence type="ECO:0000313" key="3">
    <source>
        <dbReference type="Proteomes" id="UP000578531"/>
    </source>
</evidence>
<evidence type="ECO:0000313" key="2">
    <source>
        <dbReference type="EMBL" id="KAF6239792.1"/>
    </source>
</evidence>
<organism evidence="2 3">
    <name type="scientific">Letharia columbiana</name>
    <dbReference type="NCBI Taxonomy" id="112416"/>
    <lineage>
        <taxon>Eukaryota</taxon>
        <taxon>Fungi</taxon>
        <taxon>Dikarya</taxon>
        <taxon>Ascomycota</taxon>
        <taxon>Pezizomycotina</taxon>
        <taxon>Lecanoromycetes</taxon>
        <taxon>OSLEUM clade</taxon>
        <taxon>Lecanoromycetidae</taxon>
        <taxon>Lecanorales</taxon>
        <taxon>Lecanorineae</taxon>
        <taxon>Parmeliaceae</taxon>
        <taxon>Letharia</taxon>
    </lineage>
</organism>
<reference evidence="2 3" key="1">
    <citation type="journal article" date="2020" name="Genomics">
        <title>Complete, high-quality genomes from long-read metagenomic sequencing of two wolf lichen thalli reveals enigmatic genome architecture.</title>
        <authorList>
            <person name="McKenzie S.K."/>
            <person name="Walston R.F."/>
            <person name="Allen J.L."/>
        </authorList>
    </citation>
    <scope>NUCLEOTIDE SEQUENCE [LARGE SCALE GENOMIC DNA]</scope>
    <source>
        <strain evidence="2">WasteWater2</strain>
    </source>
</reference>
<dbReference type="EMBL" id="JACCJC010000005">
    <property type="protein sequence ID" value="KAF6239792.1"/>
    <property type="molecule type" value="Genomic_DNA"/>
</dbReference>
<sequence>MNRPIGTMSGEAQRRSNPRNFLSLPPELRHVIYRHLLIPSPIVKMKRKAYDLEPAILLVNKKLYQEALWVLYRENDWILLHVKAPFQTYLDGWHLENDFQRYPIVPLAEKSFSQKPCLEVEICETGAQVRGRAGGDPRRFLVSLDGLTKVCQILTAAKNTSSLEIILSFVEVKADTLNQIMDCLEEVCGYGNVVAKGLDAEATQKAINKVMMAEASTGKETLERTTKYEAGITEHIAHGRYIPAMKACQDGMAYIDFVYNNLGNGDLNPHSSLVPTLLKFTNFALKHARCCLACEDFQSAREIMNLLLGSDPHTSLYQPSRPYVSEAHFYYGQSMVAGGAENAAAFSFFRALDVVPSHEGANAELDAMEVRLALRGPDAETQRVRQNLQTLGAWRHRNEQDGRLPHAERTKRISEFLLSDDERIPFEKRLKAIIDRNGLELIIDTLDSVPSRDSAFIFCVGVRVLGDDIL</sequence>
<dbReference type="GeneID" id="59284012"/>
<dbReference type="OrthoDB" id="62952at2759"/>
<dbReference type="RefSeq" id="XP_037169067.1">
    <property type="nucleotide sequence ID" value="XM_037304272.1"/>
</dbReference>
<name>A0A8H6G3C7_9LECA</name>
<proteinExistence type="predicted"/>
<dbReference type="AlphaFoldDB" id="A0A8H6G3C7"/>
<protein>
    <submittedName>
        <fullName evidence="2">Uncharacterized protein</fullName>
    </submittedName>
</protein>
<comment type="caution">
    <text evidence="2">The sequence shown here is derived from an EMBL/GenBank/DDBJ whole genome shotgun (WGS) entry which is preliminary data.</text>
</comment>
<evidence type="ECO:0000256" key="1">
    <source>
        <dbReference type="SAM" id="MobiDB-lite"/>
    </source>
</evidence>
<keyword evidence="3" id="KW-1185">Reference proteome</keyword>
<dbReference type="Proteomes" id="UP000578531">
    <property type="component" value="Unassembled WGS sequence"/>
</dbReference>
<feature type="region of interest" description="Disordered" evidence="1">
    <location>
        <begin position="1"/>
        <end position="20"/>
    </location>
</feature>